<evidence type="ECO:0000313" key="3">
    <source>
        <dbReference type="Proteomes" id="UP000248557"/>
    </source>
</evidence>
<dbReference type="EMBL" id="NGJK01000082">
    <property type="protein sequence ID" value="RAP02559.1"/>
    <property type="molecule type" value="Genomic_DNA"/>
</dbReference>
<dbReference type="GO" id="GO:0016491">
    <property type="term" value="F:oxidoreductase activity"/>
    <property type="evidence" value="ECO:0007669"/>
    <property type="project" value="UniProtKB-ARBA"/>
</dbReference>
<dbReference type="SUPFAM" id="SSF51430">
    <property type="entry name" value="NAD(P)-linked oxidoreductase"/>
    <property type="match status" value="1"/>
</dbReference>
<dbReference type="InterPro" id="IPR017896">
    <property type="entry name" value="4Fe4S_Fe-S-bd"/>
</dbReference>
<dbReference type="Pfam" id="PF00248">
    <property type="entry name" value="Aldo_ket_red"/>
    <property type="match status" value="1"/>
</dbReference>
<evidence type="ECO:0000313" key="2">
    <source>
        <dbReference type="EMBL" id="RAP02559.1"/>
    </source>
</evidence>
<dbReference type="PANTHER" id="PTHR43312:SF2">
    <property type="entry name" value="OXIDOREDUCTASE"/>
    <property type="match status" value="1"/>
</dbReference>
<feature type="domain" description="4Fe-4S ferredoxin-type" evidence="1">
    <location>
        <begin position="343"/>
        <end position="371"/>
    </location>
</feature>
<dbReference type="PROSITE" id="PS51379">
    <property type="entry name" value="4FE4S_FER_2"/>
    <property type="match status" value="1"/>
</dbReference>
<gene>
    <name evidence="2" type="ORF">CA615_06715</name>
</gene>
<dbReference type="PANTHER" id="PTHR43312">
    <property type="entry name" value="D-THREO-ALDOSE 1-DEHYDROGENASE"/>
    <property type="match status" value="1"/>
</dbReference>
<accession>A0A328Q728</accession>
<dbReference type="InterPro" id="IPR036812">
    <property type="entry name" value="NAD(P)_OxRdtase_dom_sf"/>
</dbReference>
<dbReference type="PROSITE" id="PS00198">
    <property type="entry name" value="4FE4S_FER_1"/>
    <property type="match status" value="1"/>
</dbReference>
<comment type="caution">
    <text evidence="2">The sequence shown here is derived from an EMBL/GenBank/DDBJ whole genome shotgun (WGS) entry which is preliminary data.</text>
</comment>
<sequence>MYWGDVFIQKRTVKKTNTAVSALGFGAMRLPTKNGMIDKKEATQLINHAIDNGINLIDTAYLYHNGESESFLKSILEKRRDEILISTKLPVWFVKNEDDLEKYLNIQLEKLGVECIDFYYLHSLNYIAFKQLKEYNIFEFLNRIKREKKVKNIGFSYHDNYDSFKKIIDSYDWDMCLLQYNFIDDDAQAGTKGVKYAYDHDVSVFVMEPLKGGLLANNVPMEVKNKMDKSNITDNPSRWALRWVLNHKEVTCVLSGMGRICEVDENIKTTNDTPPSSIDLEELETYSNVKKIYNKLIKIPCTQCGYCMPCPYGVDIPACFKIYNNKYIFGESREYFQLSGLAGGNGSYAGKCRNCGVCLDKCPQKINIPREMVNVKSDLEFFGYDCIMAFVRLIGKPLAKWLLKFR</sequence>
<protein>
    <submittedName>
        <fullName evidence="2">Aldo/keto reductase</fullName>
    </submittedName>
</protein>
<dbReference type="RefSeq" id="WP_112149722.1">
    <property type="nucleotide sequence ID" value="NZ_CAUHHK010000031.1"/>
</dbReference>
<dbReference type="AlphaFoldDB" id="A0A328Q728"/>
<dbReference type="InterPro" id="IPR023210">
    <property type="entry name" value="NADP_OxRdtase_dom"/>
</dbReference>
<dbReference type="Proteomes" id="UP000248557">
    <property type="component" value="Unassembled WGS sequence"/>
</dbReference>
<dbReference type="CDD" id="cd19096">
    <property type="entry name" value="AKR_Fe-S_oxidoreductase"/>
    <property type="match status" value="1"/>
</dbReference>
<reference evidence="2 3" key="1">
    <citation type="submission" date="2017-05" db="EMBL/GenBank/DDBJ databases">
        <title>Host range expansion of the Methanosphaera genus to humans and monogastric animals involves recent and extensive reduction in genome content.</title>
        <authorList>
            <person name="Hoedt E.C."/>
            <person name="Volmer J.G."/>
            <person name="Parks D.H."/>
            <person name="Rosewarne C.P."/>
            <person name="Denman S.E."/>
            <person name="Mcsweeney C.S."/>
            <person name="O Cuiv P."/>
            <person name="Hugenholtz P."/>
            <person name="Tyson G.W."/>
            <person name="Morrison M."/>
        </authorList>
    </citation>
    <scope>NUCLEOTIDE SEQUENCE [LARGE SCALE GENOMIC DNA]</scope>
    <source>
        <strain evidence="2 3">PA5</strain>
    </source>
</reference>
<organism evidence="2 3">
    <name type="scientific">Methanosphaera stadtmanae</name>
    <dbReference type="NCBI Taxonomy" id="2317"/>
    <lineage>
        <taxon>Archaea</taxon>
        <taxon>Methanobacteriati</taxon>
        <taxon>Methanobacteriota</taxon>
        <taxon>Methanomada group</taxon>
        <taxon>Methanobacteria</taxon>
        <taxon>Methanobacteriales</taxon>
        <taxon>Methanobacteriaceae</taxon>
        <taxon>Methanosphaera</taxon>
    </lineage>
</organism>
<dbReference type="InterPro" id="IPR017900">
    <property type="entry name" value="4Fe4S_Fe_S_CS"/>
</dbReference>
<dbReference type="Gene3D" id="3.20.20.100">
    <property type="entry name" value="NADP-dependent oxidoreductase domain"/>
    <property type="match status" value="1"/>
</dbReference>
<proteinExistence type="predicted"/>
<name>A0A328Q728_9EURY</name>
<evidence type="ECO:0000259" key="1">
    <source>
        <dbReference type="PROSITE" id="PS51379"/>
    </source>
</evidence>
<dbReference type="InterPro" id="IPR053135">
    <property type="entry name" value="AKR2_Oxidoreductase"/>
</dbReference>
<dbReference type="Pfam" id="PF13187">
    <property type="entry name" value="Fer4_9"/>
    <property type="match status" value="1"/>
</dbReference>
<dbReference type="SUPFAM" id="SSF46548">
    <property type="entry name" value="alpha-helical ferredoxin"/>
    <property type="match status" value="1"/>
</dbReference>